<protein>
    <submittedName>
        <fullName evidence="3">Uncharacterized protein</fullName>
    </submittedName>
</protein>
<feature type="transmembrane region" description="Helical" evidence="2">
    <location>
        <begin position="140"/>
        <end position="162"/>
    </location>
</feature>
<evidence type="ECO:0000313" key="3">
    <source>
        <dbReference type="EMBL" id="OAD05993.1"/>
    </source>
</evidence>
<dbReference type="OrthoDB" id="2229020at2759"/>
<reference evidence="3 4" key="1">
    <citation type="submission" date="2015-06" db="EMBL/GenBank/DDBJ databases">
        <title>Expansion of signal transduction pathways in fungi by whole-genome duplication.</title>
        <authorList>
            <consortium name="DOE Joint Genome Institute"/>
            <person name="Corrochano L.M."/>
            <person name="Kuo A."/>
            <person name="Marcet-Houben M."/>
            <person name="Polaino S."/>
            <person name="Salamov A."/>
            <person name="Villalobos J.M."/>
            <person name="Alvarez M.I."/>
            <person name="Avalos J."/>
            <person name="Benito E.P."/>
            <person name="Benoit I."/>
            <person name="Burger G."/>
            <person name="Camino L.P."/>
            <person name="Canovas D."/>
            <person name="Cerda-Olmedo E."/>
            <person name="Cheng J.-F."/>
            <person name="Dominguez A."/>
            <person name="Elias M."/>
            <person name="Eslava A.P."/>
            <person name="Glaser F."/>
            <person name="Grimwood J."/>
            <person name="Gutierrez G."/>
            <person name="Heitman J."/>
            <person name="Henrissat B."/>
            <person name="Iturriaga E.A."/>
            <person name="Lang B.F."/>
            <person name="Lavin J.L."/>
            <person name="Lee S."/>
            <person name="Li W."/>
            <person name="Lindquist E."/>
            <person name="Lopez-Garcia S."/>
            <person name="Luque E.M."/>
            <person name="Marcos A.T."/>
            <person name="Martin J."/>
            <person name="Mccluskey K."/>
            <person name="Medina H.R."/>
            <person name="Miralles-Duran A."/>
            <person name="Miyazaki A."/>
            <person name="Munoz-Torres E."/>
            <person name="Oguiza J.A."/>
            <person name="Ohm R."/>
            <person name="Olmedo M."/>
            <person name="Orejas M."/>
            <person name="Ortiz-Castellanos L."/>
            <person name="Pisabarro A.G."/>
            <person name="Rodriguez-Romero J."/>
            <person name="Ruiz-Herrera J."/>
            <person name="Ruiz-Vazquez R."/>
            <person name="Sanz C."/>
            <person name="Schackwitz W."/>
            <person name="Schmutz J."/>
            <person name="Shahriari M."/>
            <person name="Shelest E."/>
            <person name="Silva-Franco F."/>
            <person name="Soanes D."/>
            <person name="Syed K."/>
            <person name="Tagua V.G."/>
            <person name="Talbot N.J."/>
            <person name="Thon M."/>
            <person name="De Vries R.P."/>
            <person name="Wiebenga A."/>
            <person name="Yadav J.S."/>
            <person name="Braun E.L."/>
            <person name="Baker S."/>
            <person name="Garre V."/>
            <person name="Horwitz B."/>
            <person name="Torres-Martinez S."/>
            <person name="Idnurm A."/>
            <person name="Herrera-Estrella A."/>
            <person name="Gabaldon T."/>
            <person name="Grigoriev I.V."/>
        </authorList>
    </citation>
    <scope>NUCLEOTIDE SEQUENCE [LARGE SCALE GENOMIC DNA]</scope>
    <source>
        <strain evidence="3 4">CBS 277.49</strain>
    </source>
</reference>
<proteinExistence type="predicted"/>
<sequence length="185" mass="20160">MSSTIKQTNTGSLQLQNEDALSVSDLPPPPSYNFDQERNGYTFEDDKRLRTIDPDSVRHQNDNAPRAPAPNQAVFEEEFYESKPFHQRRVCCLSLFWFAVICDICATAVALLGTMGATLKCRANCVDDCNALCNPKSVKGLVASAVIFALLSSAIIVGKLAYCCCSEGRNAAKSQQQNADDPSTA</sequence>
<dbReference type="VEuPathDB" id="FungiDB:MUCCIDRAFT_159685"/>
<keyword evidence="2" id="KW-0472">Membrane</keyword>
<organism evidence="3 4">
    <name type="scientific">Mucor lusitanicus CBS 277.49</name>
    <dbReference type="NCBI Taxonomy" id="747725"/>
    <lineage>
        <taxon>Eukaryota</taxon>
        <taxon>Fungi</taxon>
        <taxon>Fungi incertae sedis</taxon>
        <taxon>Mucoromycota</taxon>
        <taxon>Mucoromycotina</taxon>
        <taxon>Mucoromycetes</taxon>
        <taxon>Mucorales</taxon>
        <taxon>Mucorineae</taxon>
        <taxon>Mucoraceae</taxon>
        <taxon>Mucor</taxon>
    </lineage>
</organism>
<evidence type="ECO:0000313" key="4">
    <source>
        <dbReference type="Proteomes" id="UP000077051"/>
    </source>
</evidence>
<evidence type="ECO:0000256" key="1">
    <source>
        <dbReference type="SAM" id="MobiDB-lite"/>
    </source>
</evidence>
<dbReference type="EMBL" id="AMYB01000002">
    <property type="protein sequence ID" value="OAD05993.1"/>
    <property type="molecule type" value="Genomic_DNA"/>
</dbReference>
<comment type="caution">
    <text evidence="3">The sequence shown here is derived from an EMBL/GenBank/DDBJ whole genome shotgun (WGS) entry which is preliminary data.</text>
</comment>
<keyword evidence="4" id="KW-1185">Reference proteome</keyword>
<dbReference type="AlphaFoldDB" id="A0A168N9U1"/>
<gene>
    <name evidence="3" type="ORF">MUCCIDRAFT_159685</name>
</gene>
<accession>A0A168N9U1</accession>
<dbReference type="Proteomes" id="UP000077051">
    <property type="component" value="Unassembled WGS sequence"/>
</dbReference>
<feature type="region of interest" description="Disordered" evidence="1">
    <location>
        <begin position="1"/>
        <end position="38"/>
    </location>
</feature>
<feature type="transmembrane region" description="Helical" evidence="2">
    <location>
        <begin position="95"/>
        <end position="119"/>
    </location>
</feature>
<feature type="compositionally biased region" description="Polar residues" evidence="1">
    <location>
        <begin position="1"/>
        <end position="19"/>
    </location>
</feature>
<keyword evidence="2" id="KW-1133">Transmembrane helix</keyword>
<evidence type="ECO:0000256" key="2">
    <source>
        <dbReference type="SAM" id="Phobius"/>
    </source>
</evidence>
<keyword evidence="2" id="KW-0812">Transmembrane</keyword>
<name>A0A168N9U1_MUCCL</name>